<proteinExistence type="predicted"/>
<accession>A0AAV7VWU1</accession>
<evidence type="ECO:0000313" key="2">
    <source>
        <dbReference type="Proteomes" id="UP001066276"/>
    </source>
</evidence>
<dbReference type="EMBL" id="JANPWB010000002">
    <property type="protein sequence ID" value="KAJ1205259.1"/>
    <property type="molecule type" value="Genomic_DNA"/>
</dbReference>
<dbReference type="AlphaFoldDB" id="A0AAV7VWU1"/>
<dbReference type="Proteomes" id="UP001066276">
    <property type="component" value="Chromosome 1_2"/>
</dbReference>
<organism evidence="1 2">
    <name type="scientific">Pleurodeles waltl</name>
    <name type="common">Iberian ribbed newt</name>
    <dbReference type="NCBI Taxonomy" id="8319"/>
    <lineage>
        <taxon>Eukaryota</taxon>
        <taxon>Metazoa</taxon>
        <taxon>Chordata</taxon>
        <taxon>Craniata</taxon>
        <taxon>Vertebrata</taxon>
        <taxon>Euteleostomi</taxon>
        <taxon>Amphibia</taxon>
        <taxon>Batrachia</taxon>
        <taxon>Caudata</taxon>
        <taxon>Salamandroidea</taxon>
        <taxon>Salamandridae</taxon>
        <taxon>Pleurodelinae</taxon>
        <taxon>Pleurodeles</taxon>
    </lineage>
</organism>
<reference evidence="1" key="1">
    <citation type="journal article" date="2022" name="bioRxiv">
        <title>Sequencing and chromosome-scale assembly of the giantPleurodeles waltlgenome.</title>
        <authorList>
            <person name="Brown T."/>
            <person name="Elewa A."/>
            <person name="Iarovenko S."/>
            <person name="Subramanian E."/>
            <person name="Araus A.J."/>
            <person name="Petzold A."/>
            <person name="Susuki M."/>
            <person name="Suzuki K.-i.T."/>
            <person name="Hayashi T."/>
            <person name="Toyoda A."/>
            <person name="Oliveira C."/>
            <person name="Osipova E."/>
            <person name="Leigh N.D."/>
            <person name="Simon A."/>
            <person name="Yun M.H."/>
        </authorList>
    </citation>
    <scope>NUCLEOTIDE SEQUENCE</scope>
    <source>
        <strain evidence="1">20211129_DDA</strain>
        <tissue evidence="1">Liver</tissue>
    </source>
</reference>
<evidence type="ECO:0000313" key="1">
    <source>
        <dbReference type="EMBL" id="KAJ1205259.1"/>
    </source>
</evidence>
<comment type="caution">
    <text evidence="1">The sequence shown here is derived from an EMBL/GenBank/DDBJ whole genome shotgun (WGS) entry which is preliminary data.</text>
</comment>
<keyword evidence="2" id="KW-1185">Reference proteome</keyword>
<sequence length="104" mass="11498">MKMRRAGCARAHELRGIPGKEFLIDTLVTTWEGSGWTNPVDICKAMVKELIDFKARTRQFNYSRGIGISLVTQLPASGTGKTFTTPVCTLQVEPELQRQSSVIG</sequence>
<gene>
    <name evidence="1" type="ORF">NDU88_000694</name>
</gene>
<name>A0AAV7VWU1_PLEWA</name>
<protein>
    <submittedName>
        <fullName evidence="1">Uncharacterized protein</fullName>
    </submittedName>
</protein>